<protein>
    <submittedName>
        <fullName evidence="1">Uncharacterized protein</fullName>
    </submittedName>
</protein>
<proteinExistence type="predicted"/>
<organism evidence="1">
    <name type="scientific">Rhizophora mucronata</name>
    <name type="common">Asiatic mangrove</name>
    <dbReference type="NCBI Taxonomy" id="61149"/>
    <lineage>
        <taxon>Eukaryota</taxon>
        <taxon>Viridiplantae</taxon>
        <taxon>Streptophyta</taxon>
        <taxon>Embryophyta</taxon>
        <taxon>Tracheophyta</taxon>
        <taxon>Spermatophyta</taxon>
        <taxon>Magnoliopsida</taxon>
        <taxon>eudicotyledons</taxon>
        <taxon>Gunneridae</taxon>
        <taxon>Pentapetalae</taxon>
        <taxon>rosids</taxon>
        <taxon>fabids</taxon>
        <taxon>Malpighiales</taxon>
        <taxon>Rhizophoraceae</taxon>
        <taxon>Rhizophora</taxon>
    </lineage>
</organism>
<dbReference type="EMBL" id="GGEC01090087">
    <property type="protein sequence ID" value="MBX70571.1"/>
    <property type="molecule type" value="Transcribed_RNA"/>
</dbReference>
<dbReference type="AlphaFoldDB" id="A0A2P2QUL8"/>
<accession>A0A2P2QUL8</accession>
<name>A0A2P2QUL8_RHIMU</name>
<reference evidence="1" key="1">
    <citation type="submission" date="2018-02" db="EMBL/GenBank/DDBJ databases">
        <title>Rhizophora mucronata_Transcriptome.</title>
        <authorList>
            <person name="Meera S.P."/>
            <person name="Sreeshan A."/>
            <person name="Augustine A."/>
        </authorList>
    </citation>
    <scope>NUCLEOTIDE SEQUENCE</scope>
    <source>
        <tissue evidence="1">Leaf</tissue>
    </source>
</reference>
<evidence type="ECO:0000313" key="1">
    <source>
        <dbReference type="EMBL" id="MBX70571.1"/>
    </source>
</evidence>
<sequence length="58" mass="6954">MQNLKMFQVSINSSYSFCIRSYLRISSKRDLKATYCWQSIYWRGTKSKRKVKKGKRPA</sequence>